<keyword evidence="6" id="KW-1185">Reference proteome</keyword>
<dbReference type="FunFam" id="1.10.510.10:FF:000571">
    <property type="entry name" value="Maternal embryonic leucine zipper kinase"/>
    <property type="match status" value="1"/>
</dbReference>
<keyword evidence="2" id="KW-0067">ATP-binding</keyword>
<evidence type="ECO:0000313" key="6">
    <source>
        <dbReference type="Proteomes" id="UP000001542"/>
    </source>
</evidence>
<dbReference type="InterPro" id="IPR011009">
    <property type="entry name" value="Kinase-like_dom_sf"/>
</dbReference>
<dbReference type="SMR" id="A2G6P7"/>
<dbReference type="InterPro" id="IPR008271">
    <property type="entry name" value="Ser/Thr_kinase_AS"/>
</dbReference>
<keyword evidence="3" id="KW-0472">Membrane</keyword>
<dbReference type="GO" id="GO:0004672">
    <property type="term" value="F:protein kinase activity"/>
    <property type="evidence" value="ECO:0007669"/>
    <property type="project" value="InterPro"/>
</dbReference>
<dbReference type="EMBL" id="DS114498">
    <property type="protein sequence ID" value="EAX87171.1"/>
    <property type="molecule type" value="Genomic_DNA"/>
</dbReference>
<dbReference type="GO" id="GO:0005524">
    <property type="term" value="F:ATP binding"/>
    <property type="evidence" value="ECO:0007669"/>
    <property type="project" value="UniProtKB-KW"/>
</dbReference>
<proteinExistence type="predicted"/>
<name>A2G6P7_TRIV3</name>
<reference evidence="5" key="1">
    <citation type="submission" date="2006-10" db="EMBL/GenBank/DDBJ databases">
        <authorList>
            <person name="Amadeo P."/>
            <person name="Zhao Q."/>
            <person name="Wortman J."/>
            <person name="Fraser-Liggett C."/>
            <person name="Carlton J."/>
        </authorList>
    </citation>
    <scope>NUCLEOTIDE SEQUENCE</scope>
    <source>
        <strain evidence="5">G3</strain>
    </source>
</reference>
<protein>
    <submittedName>
        <fullName evidence="5">CAMK family protein kinase</fullName>
    </submittedName>
</protein>
<keyword evidence="3" id="KW-1133">Transmembrane helix</keyword>
<feature type="domain" description="Protein kinase" evidence="4">
    <location>
        <begin position="14"/>
        <end position="257"/>
    </location>
</feature>
<dbReference type="AlphaFoldDB" id="A2G6P7"/>
<evidence type="ECO:0000256" key="2">
    <source>
        <dbReference type="ARBA" id="ARBA00022840"/>
    </source>
</evidence>
<dbReference type="SMART" id="SM00220">
    <property type="entry name" value="S_TKc"/>
    <property type="match status" value="1"/>
</dbReference>
<evidence type="ECO:0000256" key="1">
    <source>
        <dbReference type="ARBA" id="ARBA00022741"/>
    </source>
</evidence>
<dbReference type="eggNOG" id="KOG0588">
    <property type="taxonomic scope" value="Eukaryota"/>
</dbReference>
<evidence type="ECO:0000256" key="3">
    <source>
        <dbReference type="SAM" id="Phobius"/>
    </source>
</evidence>
<dbReference type="VEuPathDB" id="TrichDB:TVAG_128470"/>
<dbReference type="RefSeq" id="XP_001300101.1">
    <property type="nucleotide sequence ID" value="XM_001300100.1"/>
</dbReference>
<dbReference type="OrthoDB" id="541276at2759"/>
<gene>
    <name evidence="5" type="ORF">TVAG_128470</name>
</gene>
<evidence type="ECO:0000259" key="4">
    <source>
        <dbReference type="PROSITE" id="PS50011"/>
    </source>
</evidence>
<dbReference type="PROSITE" id="PS50011">
    <property type="entry name" value="PROTEIN_KINASE_DOM"/>
    <property type="match status" value="1"/>
</dbReference>
<dbReference type="Proteomes" id="UP000001542">
    <property type="component" value="Unassembled WGS sequence"/>
</dbReference>
<sequence>MDRSEIEFLDSCGIRPLEKIAHGSFGEVWKVYSFQYNSYFALKKILLSKFDEKEIECMKLIDHSYIVNLYNYYKFNDYVYMLLEYCNYDLKKYIASNETLCFTDKRRIISGCVTAVKACHDHFISHSDIKPSNFLFDKYNRIKLGDFGLSSSYKEEELCDSFRGTKVFMAPEIIKKIDFDPFKSDIWALGVTIYYIATGLYPFIANDSRQLYDRITSGVFSVDHIHDTNLIKVIRRCLDLNPQNRPTCEELLKMPFFLRGIPTGKSTLIKQSFSATRNLVLNEKICKPRVHRNSFHLGNGQLSTGSNSFLNSSSNSSRVQE</sequence>
<dbReference type="PROSITE" id="PS00108">
    <property type="entry name" value="PROTEIN_KINASE_ST"/>
    <property type="match status" value="1"/>
</dbReference>
<dbReference type="Gene3D" id="1.10.510.10">
    <property type="entry name" value="Transferase(Phosphotransferase) domain 1"/>
    <property type="match status" value="1"/>
</dbReference>
<keyword evidence="1" id="KW-0547">Nucleotide-binding</keyword>
<dbReference type="STRING" id="5722.A2G6P7"/>
<dbReference type="VEuPathDB" id="TrichDB:TVAGG3_0033120"/>
<organism evidence="5 6">
    <name type="scientific">Trichomonas vaginalis (strain ATCC PRA-98 / G3)</name>
    <dbReference type="NCBI Taxonomy" id="412133"/>
    <lineage>
        <taxon>Eukaryota</taxon>
        <taxon>Metamonada</taxon>
        <taxon>Parabasalia</taxon>
        <taxon>Trichomonadida</taxon>
        <taxon>Trichomonadidae</taxon>
        <taxon>Trichomonas</taxon>
    </lineage>
</organism>
<feature type="transmembrane region" description="Helical" evidence="3">
    <location>
        <begin position="186"/>
        <end position="204"/>
    </location>
</feature>
<dbReference type="Pfam" id="PF00069">
    <property type="entry name" value="Pkinase"/>
    <property type="match status" value="1"/>
</dbReference>
<keyword evidence="5" id="KW-0808">Transferase</keyword>
<dbReference type="SUPFAM" id="SSF56112">
    <property type="entry name" value="Protein kinase-like (PK-like)"/>
    <property type="match status" value="1"/>
</dbReference>
<dbReference type="PANTHER" id="PTHR24362:SF309">
    <property type="entry name" value="PROTEIN KINASE DOMAIN-CONTAINING PROTEIN"/>
    <property type="match status" value="1"/>
</dbReference>
<accession>A2G6P7</accession>
<evidence type="ECO:0000313" key="5">
    <source>
        <dbReference type="EMBL" id="EAX87171.1"/>
    </source>
</evidence>
<dbReference type="InParanoid" id="A2G6P7"/>
<dbReference type="PANTHER" id="PTHR24362">
    <property type="entry name" value="SERINE/THREONINE-PROTEIN KINASE NEK"/>
    <property type="match status" value="1"/>
</dbReference>
<reference evidence="5" key="2">
    <citation type="journal article" date="2007" name="Science">
        <title>Draft genome sequence of the sexually transmitted pathogen Trichomonas vaginalis.</title>
        <authorList>
            <person name="Carlton J.M."/>
            <person name="Hirt R.P."/>
            <person name="Silva J.C."/>
            <person name="Delcher A.L."/>
            <person name="Schatz M."/>
            <person name="Zhao Q."/>
            <person name="Wortman J.R."/>
            <person name="Bidwell S.L."/>
            <person name="Alsmark U.C.M."/>
            <person name="Besteiro S."/>
            <person name="Sicheritz-Ponten T."/>
            <person name="Noel C.J."/>
            <person name="Dacks J.B."/>
            <person name="Foster P.G."/>
            <person name="Simillion C."/>
            <person name="Van de Peer Y."/>
            <person name="Miranda-Saavedra D."/>
            <person name="Barton G.J."/>
            <person name="Westrop G.D."/>
            <person name="Mueller S."/>
            <person name="Dessi D."/>
            <person name="Fiori P.L."/>
            <person name="Ren Q."/>
            <person name="Paulsen I."/>
            <person name="Zhang H."/>
            <person name="Bastida-Corcuera F.D."/>
            <person name="Simoes-Barbosa A."/>
            <person name="Brown M.T."/>
            <person name="Hayes R.D."/>
            <person name="Mukherjee M."/>
            <person name="Okumura C.Y."/>
            <person name="Schneider R."/>
            <person name="Smith A.J."/>
            <person name="Vanacova S."/>
            <person name="Villalvazo M."/>
            <person name="Haas B.J."/>
            <person name="Pertea M."/>
            <person name="Feldblyum T.V."/>
            <person name="Utterback T.R."/>
            <person name="Shu C.L."/>
            <person name="Osoegawa K."/>
            <person name="de Jong P.J."/>
            <person name="Hrdy I."/>
            <person name="Horvathova L."/>
            <person name="Zubacova Z."/>
            <person name="Dolezal P."/>
            <person name="Malik S.B."/>
            <person name="Logsdon J.M. Jr."/>
            <person name="Henze K."/>
            <person name="Gupta A."/>
            <person name="Wang C.C."/>
            <person name="Dunne R.L."/>
            <person name="Upcroft J.A."/>
            <person name="Upcroft P."/>
            <person name="White O."/>
            <person name="Salzberg S.L."/>
            <person name="Tang P."/>
            <person name="Chiu C.-H."/>
            <person name="Lee Y.-S."/>
            <person name="Embley T.M."/>
            <person name="Coombs G.H."/>
            <person name="Mottram J.C."/>
            <person name="Tachezy J."/>
            <person name="Fraser-Liggett C.M."/>
            <person name="Johnson P.J."/>
        </authorList>
    </citation>
    <scope>NUCLEOTIDE SEQUENCE [LARGE SCALE GENOMIC DNA]</scope>
    <source>
        <strain evidence="5">G3</strain>
    </source>
</reference>
<keyword evidence="5" id="KW-0418">Kinase</keyword>
<keyword evidence="3" id="KW-0812">Transmembrane</keyword>
<dbReference type="KEGG" id="tva:4744817"/>
<dbReference type="InterPro" id="IPR000719">
    <property type="entry name" value="Prot_kinase_dom"/>
</dbReference>